<evidence type="ECO:0000259" key="1">
    <source>
        <dbReference type="PROSITE" id="PS51340"/>
    </source>
</evidence>
<name>A0ABU1DIM7_9HYPH</name>
<proteinExistence type="predicted"/>
<organism evidence="2 3">
    <name type="scientific">Chelatococcus sambhunathii</name>
    <dbReference type="NCBI Taxonomy" id="363953"/>
    <lineage>
        <taxon>Bacteria</taxon>
        <taxon>Pseudomonadati</taxon>
        <taxon>Pseudomonadota</taxon>
        <taxon>Alphaproteobacteria</taxon>
        <taxon>Hyphomicrobiales</taxon>
        <taxon>Chelatococcaceae</taxon>
        <taxon>Chelatococcus</taxon>
    </lineage>
</organism>
<dbReference type="Proteomes" id="UP001181622">
    <property type="component" value="Unassembled WGS sequence"/>
</dbReference>
<comment type="caution">
    <text evidence="2">The sequence shown here is derived from an EMBL/GenBank/DDBJ whole genome shotgun (WGS) entry which is preliminary data.</text>
</comment>
<dbReference type="InterPro" id="IPR005302">
    <property type="entry name" value="MoCF_Sase_C"/>
</dbReference>
<dbReference type="PANTHER" id="PTHR36930:SF1">
    <property type="entry name" value="MOSC DOMAIN-CONTAINING PROTEIN"/>
    <property type="match status" value="1"/>
</dbReference>
<reference evidence="2" key="1">
    <citation type="submission" date="2020-10" db="EMBL/GenBank/DDBJ databases">
        <authorList>
            <person name="Abbas A."/>
            <person name="Razzaq R."/>
            <person name="Waqas M."/>
            <person name="Abbas N."/>
            <person name="Nielsen T.K."/>
            <person name="Hansen L.H."/>
            <person name="Hussain S."/>
            <person name="Shahid M."/>
        </authorList>
    </citation>
    <scope>NUCLEOTIDE SEQUENCE</scope>
    <source>
        <strain evidence="2">S14</strain>
    </source>
</reference>
<keyword evidence="3" id="KW-1185">Reference proteome</keyword>
<gene>
    <name evidence="2" type="ORF">IHQ68_15150</name>
</gene>
<sequence length="198" mass="21500">MTRELIDQIVIHPGRRLTAKLVATLKTTEPDSFETTVVDQLDLTFEGLAGDRHAGFTRPAGGREPWYPGGVEIKSGRQLSIVSAEELWEIGYALGLPPIEAGWMGANLVIEGAPRLSFLSRGTRIFMPSGASVVVENQNAPCRHTGRAIATRTGRPGDELSFPRISRRLRGLVASVERPGAAVAGSDVTLQLPEQWIY</sequence>
<dbReference type="RefSeq" id="WP_309393295.1">
    <property type="nucleotide sequence ID" value="NZ_JADBEO010000036.1"/>
</dbReference>
<protein>
    <submittedName>
        <fullName evidence="2">Molybdenum cofactor sulfurase</fullName>
    </submittedName>
</protein>
<accession>A0ABU1DIM7</accession>
<dbReference type="InterPro" id="IPR052716">
    <property type="entry name" value="MOSC_domain"/>
</dbReference>
<dbReference type="PROSITE" id="PS51340">
    <property type="entry name" value="MOSC"/>
    <property type="match status" value="1"/>
</dbReference>
<dbReference type="Gene3D" id="2.40.33.20">
    <property type="entry name" value="PK beta-barrel domain-like"/>
    <property type="match status" value="1"/>
</dbReference>
<evidence type="ECO:0000313" key="3">
    <source>
        <dbReference type="Proteomes" id="UP001181622"/>
    </source>
</evidence>
<dbReference type="PANTHER" id="PTHR36930">
    <property type="entry name" value="METAL-SULFUR CLUSTER BIOSYNTHESIS PROTEINS YUAD-RELATED"/>
    <property type="match status" value="1"/>
</dbReference>
<dbReference type="EMBL" id="JADBEO010000036">
    <property type="protein sequence ID" value="MDR4307957.1"/>
    <property type="molecule type" value="Genomic_DNA"/>
</dbReference>
<dbReference type="SUPFAM" id="SSF50800">
    <property type="entry name" value="PK beta-barrel domain-like"/>
    <property type="match status" value="1"/>
</dbReference>
<feature type="domain" description="MOSC" evidence="1">
    <location>
        <begin position="35"/>
        <end position="191"/>
    </location>
</feature>
<evidence type="ECO:0000313" key="2">
    <source>
        <dbReference type="EMBL" id="MDR4307957.1"/>
    </source>
</evidence>
<dbReference type="InterPro" id="IPR011037">
    <property type="entry name" value="Pyrv_Knase-like_insert_dom_sf"/>
</dbReference>
<dbReference type="Pfam" id="PF03473">
    <property type="entry name" value="MOSC"/>
    <property type="match status" value="1"/>
</dbReference>